<comment type="catalytic activity">
    <reaction evidence="23">
        <text>3beta,7alpha-dihydroxyandrost-5-en-17-one + NADP(+) = 3beta-hydroxy-5-androstene-7,17-dione + NADPH + H(+)</text>
        <dbReference type="Rhea" id="RHEA:69440"/>
        <dbReference type="ChEBI" id="CHEBI:15378"/>
        <dbReference type="ChEBI" id="CHEBI:57783"/>
        <dbReference type="ChEBI" id="CHEBI:58349"/>
        <dbReference type="ChEBI" id="CHEBI:81471"/>
        <dbReference type="ChEBI" id="CHEBI:183808"/>
    </reaction>
    <physiologicalReaction direction="left-to-right" evidence="23">
        <dbReference type="Rhea" id="RHEA:69441"/>
    </physiologicalReaction>
</comment>
<keyword evidence="6" id="KW-1133">Transmembrane helix</keyword>
<evidence type="ECO:0000256" key="23">
    <source>
        <dbReference type="ARBA" id="ARBA00048678"/>
    </source>
</evidence>
<comment type="catalytic activity">
    <reaction evidence="25">
        <text>a 7beta-hydroxysteroid + NADP(+) = a 7-oxosteroid + NADPH + H(+)</text>
        <dbReference type="Rhea" id="RHEA:20233"/>
        <dbReference type="ChEBI" id="CHEBI:15378"/>
        <dbReference type="ChEBI" id="CHEBI:35349"/>
        <dbReference type="ChEBI" id="CHEBI:47789"/>
        <dbReference type="ChEBI" id="CHEBI:57783"/>
        <dbReference type="ChEBI" id="CHEBI:58349"/>
        <dbReference type="EC" id="1.1.1.201"/>
    </reaction>
    <physiologicalReaction direction="right-to-left" evidence="25">
        <dbReference type="Rhea" id="RHEA:20235"/>
    </physiologicalReaction>
</comment>
<evidence type="ECO:0000256" key="5">
    <source>
        <dbReference type="ARBA" id="ARBA00022824"/>
    </source>
</evidence>
<evidence type="ECO:0000256" key="10">
    <source>
        <dbReference type="ARBA" id="ARBA00039048"/>
    </source>
</evidence>
<comment type="catalytic activity">
    <reaction evidence="19">
        <text>taurochenodeoxycholate + NADP(+) = 7-oxotaurolithocholate + NADPH + H(+)</text>
        <dbReference type="Rhea" id="RHEA:65060"/>
        <dbReference type="ChEBI" id="CHEBI:9407"/>
        <dbReference type="ChEBI" id="CHEBI:15378"/>
        <dbReference type="ChEBI" id="CHEBI:57783"/>
        <dbReference type="ChEBI" id="CHEBI:58349"/>
        <dbReference type="ChEBI" id="CHEBI:137724"/>
    </reaction>
    <physiologicalReaction direction="right-to-left" evidence="19">
        <dbReference type="Rhea" id="RHEA:65062"/>
    </physiologicalReaction>
</comment>
<reference evidence="30" key="1">
    <citation type="submission" date="2025-08" db="UniProtKB">
        <authorList>
            <consortium name="RefSeq"/>
        </authorList>
    </citation>
    <scope>IDENTIFICATION</scope>
    <source>
        <tissue evidence="30">Cell line</tissue>
    </source>
</reference>
<dbReference type="PANTHER" id="PTHR44279">
    <property type="entry name" value="HYDROXYSTEROID (11-BETA) DEHYDROGENASE 1-LIKE B-RELATED"/>
    <property type="match status" value="1"/>
</dbReference>
<comment type="catalytic activity">
    <reaction evidence="22">
        <text>glycochenodeoxycholate + NADP(+) = 7-oxoglycolithocholate + NADPH + H(+)</text>
        <dbReference type="Rhea" id="RHEA:65056"/>
        <dbReference type="ChEBI" id="CHEBI:15378"/>
        <dbReference type="ChEBI" id="CHEBI:36252"/>
        <dbReference type="ChEBI" id="CHEBI:57783"/>
        <dbReference type="ChEBI" id="CHEBI:58349"/>
        <dbReference type="ChEBI" id="CHEBI:137818"/>
    </reaction>
    <physiologicalReaction direction="right-to-left" evidence="22">
        <dbReference type="Rhea" id="RHEA:65058"/>
    </physiologicalReaction>
</comment>
<comment type="catalytic activity">
    <reaction evidence="18">
        <text>glycoursodeoxycholate + NADP(+) = 7-oxoglycolithocholate + NADPH + H(+)</text>
        <dbReference type="Rhea" id="RHEA:68976"/>
        <dbReference type="ChEBI" id="CHEBI:15378"/>
        <dbReference type="ChEBI" id="CHEBI:57783"/>
        <dbReference type="ChEBI" id="CHEBI:58349"/>
        <dbReference type="ChEBI" id="CHEBI:132030"/>
        <dbReference type="ChEBI" id="CHEBI:137818"/>
    </reaction>
    <physiologicalReaction direction="right-to-left" evidence="18">
        <dbReference type="Rhea" id="RHEA:68978"/>
    </physiologicalReaction>
</comment>
<comment type="catalytic activity">
    <reaction evidence="27">
        <text>7-oxopregnenolone + NADPH + H(+) = 7beta-hydroxypregnenolone + NADP(+)</text>
        <dbReference type="Rhea" id="RHEA:69436"/>
        <dbReference type="ChEBI" id="CHEBI:15378"/>
        <dbReference type="ChEBI" id="CHEBI:57783"/>
        <dbReference type="ChEBI" id="CHEBI:58349"/>
        <dbReference type="ChEBI" id="CHEBI:183806"/>
        <dbReference type="ChEBI" id="CHEBI:183807"/>
    </reaction>
    <physiologicalReaction direction="left-to-right" evidence="27">
        <dbReference type="Rhea" id="RHEA:69437"/>
    </physiologicalReaction>
</comment>
<gene>
    <name evidence="30" type="primary">HSD11B1</name>
</gene>
<dbReference type="GeneID" id="112907163"/>
<comment type="catalytic activity">
    <reaction evidence="15">
        <text>3beta-hydroxy-5alpha-androstane-7,17-dione + NADPH + H(+) = 3beta,7beta-dihydroxy-5alpha-androstan-17-one + NADP(+)</text>
        <dbReference type="Rhea" id="RHEA:69456"/>
        <dbReference type="ChEBI" id="CHEBI:15378"/>
        <dbReference type="ChEBI" id="CHEBI:57783"/>
        <dbReference type="ChEBI" id="CHEBI:58349"/>
        <dbReference type="ChEBI" id="CHEBI:79834"/>
        <dbReference type="ChEBI" id="CHEBI:183809"/>
    </reaction>
    <physiologicalReaction direction="left-to-right" evidence="15">
        <dbReference type="Rhea" id="RHEA:69457"/>
    </physiologicalReaction>
</comment>
<dbReference type="InterPro" id="IPR036291">
    <property type="entry name" value="NAD(P)-bd_dom_sf"/>
</dbReference>
<dbReference type="EC" id="1.1.1.201" evidence="10"/>
<comment type="catalytic activity">
    <reaction evidence="24">
        <text>tauroursodeoxycholate + NADP(+) = 7-oxotaurolithocholate + NADPH + H(+)</text>
        <dbReference type="Rhea" id="RHEA:68980"/>
        <dbReference type="ChEBI" id="CHEBI:15378"/>
        <dbReference type="ChEBI" id="CHEBI:57783"/>
        <dbReference type="ChEBI" id="CHEBI:58349"/>
        <dbReference type="ChEBI" id="CHEBI:132028"/>
        <dbReference type="ChEBI" id="CHEBI:137724"/>
    </reaction>
    <physiologicalReaction direction="right-to-left" evidence="24">
        <dbReference type="Rhea" id="RHEA:68982"/>
    </physiologicalReaction>
</comment>
<dbReference type="Proteomes" id="UP001652641">
    <property type="component" value="Chromosome 13"/>
</dbReference>
<keyword evidence="4" id="KW-0812">Transmembrane</keyword>
<comment type="catalytic activity">
    <reaction evidence="17">
        <text>corticosterone + NADP(+) = 11-dehydrocorticosterone + NADPH + H(+)</text>
        <dbReference type="Rhea" id="RHEA:42200"/>
        <dbReference type="ChEBI" id="CHEBI:15378"/>
        <dbReference type="ChEBI" id="CHEBI:16827"/>
        <dbReference type="ChEBI" id="CHEBI:57783"/>
        <dbReference type="ChEBI" id="CHEBI:58349"/>
        <dbReference type="ChEBI" id="CHEBI:78600"/>
    </reaction>
    <physiologicalReaction direction="left-to-right" evidence="17">
        <dbReference type="Rhea" id="RHEA:42201"/>
    </physiologicalReaction>
    <physiologicalReaction direction="right-to-left" evidence="17">
        <dbReference type="Rhea" id="RHEA:42202"/>
    </physiologicalReaction>
</comment>
<evidence type="ECO:0000256" key="16">
    <source>
        <dbReference type="ARBA" id="ARBA00047608"/>
    </source>
</evidence>
<comment type="catalytic activity">
    <reaction evidence="20">
        <text>an 11beta-hydroxysteroid + NADP(+) = an 11-oxosteroid + NADPH + H(+)</text>
        <dbReference type="Rhea" id="RHEA:11388"/>
        <dbReference type="ChEBI" id="CHEBI:15378"/>
        <dbReference type="ChEBI" id="CHEBI:35346"/>
        <dbReference type="ChEBI" id="CHEBI:47787"/>
        <dbReference type="ChEBI" id="CHEBI:57783"/>
        <dbReference type="ChEBI" id="CHEBI:58349"/>
        <dbReference type="EC" id="1.1.1.146"/>
    </reaction>
    <physiologicalReaction direction="left-to-right" evidence="20">
        <dbReference type="Rhea" id="RHEA:11389"/>
    </physiologicalReaction>
    <physiologicalReaction direction="right-to-left" evidence="20">
        <dbReference type="Rhea" id="RHEA:11390"/>
    </physiologicalReaction>
</comment>
<evidence type="ECO:0000256" key="14">
    <source>
        <dbReference type="ARBA" id="ARBA00047269"/>
    </source>
</evidence>
<sequence>MVLIPPAWRGPGNLPFGPPDDSGAQQRCRNQWTGAEISSRRTLKGRGLLGPGLCLMAFKKKYLPPLLGFFLAYYYYSANEEFRPEMLQGKKVIVTGASKGIGEQMAYHLAKMGAHVVVTARSKETLKKVVSHCLELGAASAHYIPGTMEDMTFAEQFVAKAGKLMGGLDMLILNHITNTSMNLFSGDIHLVRRSMEVNFLSYVVLSAAALPMLKQSNGSIVVVSSKAGKMSSPLVAPYSASKFALDGFFSSVRMEHSVTKVNVSITLCILGLINTDTAMKAVSGILSTVGASSKEECALEIIKGGALRQEEVYYDNSVWTAFLLGNPGRKILEYLSLRNYKLDKFINN</sequence>
<dbReference type="InterPro" id="IPR002347">
    <property type="entry name" value="SDR_fam"/>
</dbReference>
<evidence type="ECO:0000256" key="19">
    <source>
        <dbReference type="ARBA" id="ARBA00048061"/>
    </source>
</evidence>
<comment type="subunit">
    <text evidence="3">Homodimer.</text>
</comment>
<evidence type="ECO:0000256" key="11">
    <source>
        <dbReference type="ARBA" id="ARBA00040963"/>
    </source>
</evidence>
<evidence type="ECO:0000313" key="29">
    <source>
        <dbReference type="Proteomes" id="UP001652641"/>
    </source>
</evidence>
<evidence type="ECO:0000256" key="6">
    <source>
        <dbReference type="ARBA" id="ARBA00022989"/>
    </source>
</evidence>
<dbReference type="Gene3D" id="3.40.50.720">
    <property type="entry name" value="NAD(P)-binding Rossmann-like Domain"/>
    <property type="match status" value="1"/>
</dbReference>
<comment type="subcellular location">
    <subcellularLocation>
        <location evidence="1">Endoplasmic reticulum membrane</location>
        <topology evidence="1">Single-pass type II membrane protein</topology>
    </subcellularLocation>
</comment>
<comment type="similarity">
    <text evidence="2">Belongs to the short-chain dehydrogenases/reductases (SDR) family.</text>
</comment>
<organism evidence="29 30">
    <name type="scientific">Vulpes vulpes</name>
    <name type="common">Red fox</name>
    <dbReference type="NCBI Taxonomy" id="9627"/>
    <lineage>
        <taxon>Eukaryota</taxon>
        <taxon>Metazoa</taxon>
        <taxon>Chordata</taxon>
        <taxon>Craniata</taxon>
        <taxon>Vertebrata</taxon>
        <taxon>Euteleostomi</taxon>
        <taxon>Mammalia</taxon>
        <taxon>Eutheria</taxon>
        <taxon>Laurasiatheria</taxon>
        <taxon>Carnivora</taxon>
        <taxon>Caniformia</taxon>
        <taxon>Canidae</taxon>
        <taxon>Vulpes</taxon>
    </lineage>
</organism>
<evidence type="ECO:0000256" key="28">
    <source>
        <dbReference type="SAM" id="MobiDB-lite"/>
    </source>
</evidence>
<keyword evidence="7" id="KW-0560">Oxidoreductase</keyword>
<comment type="catalytic activity">
    <reaction evidence="14">
        <text>chenodeoxycholate + NADP(+) = 7-oxolithocholate + NADPH + H(+)</text>
        <dbReference type="Rhea" id="RHEA:53820"/>
        <dbReference type="ChEBI" id="CHEBI:15378"/>
        <dbReference type="ChEBI" id="CHEBI:36234"/>
        <dbReference type="ChEBI" id="CHEBI:57783"/>
        <dbReference type="ChEBI" id="CHEBI:58349"/>
        <dbReference type="ChEBI" id="CHEBI:78605"/>
    </reaction>
    <physiologicalReaction direction="right-to-left" evidence="14">
        <dbReference type="Rhea" id="RHEA:53822"/>
    </physiologicalReaction>
</comment>
<evidence type="ECO:0000256" key="15">
    <source>
        <dbReference type="ARBA" id="ARBA00047373"/>
    </source>
</evidence>
<protein>
    <recommendedName>
        <fullName evidence="11">11-beta-hydroxysteroid dehydrogenase 1</fullName>
        <ecNumber evidence="9">1.1.1.146</ecNumber>
        <ecNumber evidence="10">1.1.1.201</ecNumber>
    </recommendedName>
    <alternativeName>
        <fullName evidence="13">7-oxosteroid reductase</fullName>
    </alternativeName>
    <alternativeName>
        <fullName evidence="12">Corticosteroid 11-beta-dehydrogenase isozyme 1</fullName>
    </alternativeName>
</protein>
<comment type="catalytic activity">
    <reaction evidence="26">
        <text>7-oxolithocholate + NADPH + H(+) = ursodeoxycholate + NADP(+)</text>
        <dbReference type="Rhea" id="RHEA:47540"/>
        <dbReference type="ChEBI" id="CHEBI:15378"/>
        <dbReference type="ChEBI" id="CHEBI:57783"/>
        <dbReference type="ChEBI" id="CHEBI:58349"/>
        <dbReference type="ChEBI" id="CHEBI:78604"/>
        <dbReference type="ChEBI" id="CHEBI:78605"/>
    </reaction>
    <physiologicalReaction direction="left-to-right" evidence="26">
        <dbReference type="Rhea" id="RHEA:47541"/>
    </physiologicalReaction>
</comment>
<keyword evidence="5" id="KW-0256">Endoplasmic reticulum</keyword>
<keyword evidence="8" id="KW-0472">Membrane</keyword>
<comment type="catalytic activity">
    <reaction evidence="21">
        <text>7-oxocholesterol + NADPH + H(+) = 7beta-hydroxycholesterol + NADP(+)</text>
        <dbReference type="Rhea" id="RHEA:68656"/>
        <dbReference type="ChEBI" id="CHEBI:15378"/>
        <dbReference type="ChEBI" id="CHEBI:42989"/>
        <dbReference type="ChEBI" id="CHEBI:57783"/>
        <dbReference type="ChEBI" id="CHEBI:58349"/>
        <dbReference type="ChEBI" id="CHEBI:64294"/>
    </reaction>
    <physiologicalReaction direction="left-to-right" evidence="21">
        <dbReference type="Rhea" id="RHEA:68657"/>
    </physiologicalReaction>
</comment>
<evidence type="ECO:0000256" key="9">
    <source>
        <dbReference type="ARBA" id="ARBA00038971"/>
    </source>
</evidence>
<evidence type="ECO:0000256" key="27">
    <source>
        <dbReference type="ARBA" id="ARBA00049520"/>
    </source>
</evidence>
<evidence type="ECO:0000256" key="4">
    <source>
        <dbReference type="ARBA" id="ARBA00022692"/>
    </source>
</evidence>
<evidence type="ECO:0000256" key="21">
    <source>
        <dbReference type="ARBA" id="ARBA00048585"/>
    </source>
</evidence>
<dbReference type="InterPro" id="IPR020904">
    <property type="entry name" value="Sc_DH/Rdtase_CS"/>
</dbReference>
<evidence type="ECO:0000256" key="26">
    <source>
        <dbReference type="ARBA" id="ARBA00049462"/>
    </source>
</evidence>
<dbReference type="InterPro" id="IPR051253">
    <property type="entry name" value="11-beta-HSD"/>
</dbReference>
<dbReference type="CDD" id="cd05332">
    <property type="entry name" value="11beta-HSD1_like_SDR_c"/>
    <property type="match status" value="1"/>
</dbReference>
<name>A0ABM4YGP5_VULVU</name>
<evidence type="ECO:0000256" key="25">
    <source>
        <dbReference type="ARBA" id="ARBA00049300"/>
    </source>
</evidence>
<dbReference type="SUPFAM" id="SSF51735">
    <property type="entry name" value="NAD(P)-binding Rossmann-fold domains"/>
    <property type="match status" value="1"/>
</dbReference>
<evidence type="ECO:0000256" key="24">
    <source>
        <dbReference type="ARBA" id="ARBA00048702"/>
    </source>
</evidence>
<dbReference type="RefSeq" id="XP_072589460.1">
    <property type="nucleotide sequence ID" value="XM_072733359.1"/>
</dbReference>
<evidence type="ECO:0000256" key="18">
    <source>
        <dbReference type="ARBA" id="ARBA00048060"/>
    </source>
</evidence>
<evidence type="ECO:0000256" key="8">
    <source>
        <dbReference type="ARBA" id="ARBA00023136"/>
    </source>
</evidence>
<dbReference type="PROSITE" id="PS00061">
    <property type="entry name" value="ADH_SHORT"/>
    <property type="match status" value="1"/>
</dbReference>
<evidence type="ECO:0000256" key="17">
    <source>
        <dbReference type="ARBA" id="ARBA00047749"/>
    </source>
</evidence>
<keyword evidence="29" id="KW-1185">Reference proteome</keyword>
<evidence type="ECO:0000256" key="7">
    <source>
        <dbReference type="ARBA" id="ARBA00023002"/>
    </source>
</evidence>
<dbReference type="Pfam" id="PF00106">
    <property type="entry name" value="adh_short"/>
    <property type="match status" value="1"/>
</dbReference>
<dbReference type="EC" id="1.1.1.146" evidence="9"/>
<accession>A0ABM4YGP5</accession>
<comment type="catalytic activity">
    <reaction evidence="16">
        <text>3beta-hydroxy-5-androstene-7,17-dione + NADPH + H(+) = 3beta,7beta-dihydroxyandrost-5-en-17-one + NADP(+)</text>
        <dbReference type="Rhea" id="RHEA:69452"/>
        <dbReference type="ChEBI" id="CHEBI:15378"/>
        <dbReference type="ChEBI" id="CHEBI:57783"/>
        <dbReference type="ChEBI" id="CHEBI:58349"/>
        <dbReference type="ChEBI" id="CHEBI:183368"/>
        <dbReference type="ChEBI" id="CHEBI:183808"/>
    </reaction>
    <physiologicalReaction direction="left-to-right" evidence="16">
        <dbReference type="Rhea" id="RHEA:69453"/>
    </physiologicalReaction>
</comment>
<evidence type="ECO:0000256" key="1">
    <source>
        <dbReference type="ARBA" id="ARBA00004648"/>
    </source>
</evidence>
<evidence type="ECO:0000256" key="13">
    <source>
        <dbReference type="ARBA" id="ARBA00041676"/>
    </source>
</evidence>
<evidence type="ECO:0000256" key="20">
    <source>
        <dbReference type="ARBA" id="ARBA00048376"/>
    </source>
</evidence>
<evidence type="ECO:0000256" key="12">
    <source>
        <dbReference type="ARBA" id="ARBA00041539"/>
    </source>
</evidence>
<evidence type="ECO:0000256" key="22">
    <source>
        <dbReference type="ARBA" id="ARBA00048661"/>
    </source>
</evidence>
<dbReference type="PANTHER" id="PTHR44279:SF1">
    <property type="entry name" value="11-BETA-HYDROXYSTEROID DEHYDROGENASE 1"/>
    <property type="match status" value="1"/>
</dbReference>
<feature type="region of interest" description="Disordered" evidence="28">
    <location>
        <begin position="1"/>
        <end position="25"/>
    </location>
</feature>
<proteinExistence type="inferred from homology"/>
<evidence type="ECO:0000256" key="2">
    <source>
        <dbReference type="ARBA" id="ARBA00006484"/>
    </source>
</evidence>
<evidence type="ECO:0000256" key="3">
    <source>
        <dbReference type="ARBA" id="ARBA00011738"/>
    </source>
</evidence>
<evidence type="ECO:0000313" key="30">
    <source>
        <dbReference type="RefSeq" id="XP_072589460.1"/>
    </source>
</evidence>
<dbReference type="PRINTS" id="PR00081">
    <property type="entry name" value="GDHRDH"/>
</dbReference>